<dbReference type="AlphaFoldDB" id="A0A0P7CYA3"/>
<reference evidence="1 2" key="1">
    <citation type="submission" date="2015-10" db="EMBL/GenBank/DDBJ databases">
        <title>Pseudomonas putida clinical strains.</title>
        <authorList>
            <person name="Molina L."/>
            <person name="Udaondo Z."/>
        </authorList>
    </citation>
    <scope>NUCLEOTIDE SEQUENCE [LARGE SCALE GENOMIC DNA]</scope>
    <source>
        <strain evidence="1 2">HB13667</strain>
    </source>
</reference>
<sequence length="79" mass="9101">MADFNDTQRLDFILARGRQVVLEGMGTNGRGTFFYELYVQEGIWPDAKYECIHLEGPDDFQPSQEQNRQAIDLAMEARS</sequence>
<gene>
    <name evidence="1" type="ORF">HB13667_07850</name>
</gene>
<dbReference type="RefSeq" id="WP_054572424.1">
    <property type="nucleotide sequence ID" value="NZ_LKKS01000047.1"/>
</dbReference>
<proteinExistence type="predicted"/>
<dbReference type="EMBL" id="LKKS01000047">
    <property type="protein sequence ID" value="KPM67058.1"/>
    <property type="molecule type" value="Genomic_DNA"/>
</dbReference>
<protein>
    <submittedName>
        <fullName evidence="1">Uncharacterized protein</fullName>
    </submittedName>
</protein>
<accession>A0A0P7CYA3</accession>
<name>A0A0P7CYA3_PSEPU</name>
<organism evidence="1 2">
    <name type="scientific">Pseudomonas putida</name>
    <name type="common">Arthrobacter siderocapsulatus</name>
    <dbReference type="NCBI Taxonomy" id="303"/>
    <lineage>
        <taxon>Bacteria</taxon>
        <taxon>Pseudomonadati</taxon>
        <taxon>Pseudomonadota</taxon>
        <taxon>Gammaproteobacteria</taxon>
        <taxon>Pseudomonadales</taxon>
        <taxon>Pseudomonadaceae</taxon>
        <taxon>Pseudomonas</taxon>
    </lineage>
</organism>
<evidence type="ECO:0000313" key="1">
    <source>
        <dbReference type="EMBL" id="KPM67058.1"/>
    </source>
</evidence>
<evidence type="ECO:0000313" key="2">
    <source>
        <dbReference type="Proteomes" id="UP000050437"/>
    </source>
</evidence>
<dbReference type="Proteomes" id="UP000050437">
    <property type="component" value="Unassembled WGS sequence"/>
</dbReference>
<comment type="caution">
    <text evidence="1">The sequence shown here is derived from an EMBL/GenBank/DDBJ whole genome shotgun (WGS) entry which is preliminary data.</text>
</comment>